<proteinExistence type="inferred from homology"/>
<dbReference type="Proteomes" id="UP000030669">
    <property type="component" value="Unassembled WGS sequence"/>
</dbReference>
<comment type="subcellular location">
    <subcellularLocation>
        <location evidence="1">Nucleus</location>
    </subcellularLocation>
</comment>
<name>S7RE64_GLOTA</name>
<keyword evidence="6" id="KW-0804">Transcription</keyword>
<dbReference type="InterPro" id="IPR036388">
    <property type="entry name" value="WH-like_DNA-bd_sf"/>
</dbReference>
<feature type="domain" description="TFIIF beta subunit HTH" evidence="11">
    <location>
        <begin position="210"/>
        <end position="274"/>
    </location>
</feature>
<evidence type="ECO:0000256" key="2">
    <source>
        <dbReference type="ARBA" id="ARBA00009543"/>
    </source>
</evidence>
<keyword evidence="4" id="KW-0805">Transcription regulation</keyword>
<accession>S7RE64</accession>
<feature type="domain" description="TFIIF beta subunit N-terminal" evidence="12">
    <location>
        <begin position="40"/>
        <end position="120"/>
    </location>
</feature>
<feature type="compositionally biased region" description="Basic and acidic residues" evidence="10">
    <location>
        <begin position="8"/>
        <end position="24"/>
    </location>
</feature>
<comment type="similarity">
    <text evidence="2">Belongs to the TFIIF beta subunit family.</text>
</comment>
<dbReference type="InterPro" id="IPR036390">
    <property type="entry name" value="WH_DNA-bd_sf"/>
</dbReference>
<evidence type="ECO:0000256" key="1">
    <source>
        <dbReference type="ARBA" id="ARBA00004123"/>
    </source>
</evidence>
<evidence type="ECO:0000256" key="9">
    <source>
        <dbReference type="ARBA" id="ARBA00081863"/>
    </source>
</evidence>
<dbReference type="FunFam" id="1.10.10.10:FF:000035">
    <property type="entry name" value="General transcription factor IIF subunit 2"/>
    <property type="match status" value="1"/>
</dbReference>
<dbReference type="OMA" id="PIADNCY"/>
<reference evidence="13 14" key="1">
    <citation type="journal article" date="2012" name="Science">
        <title>The Paleozoic origin of enzymatic lignin decomposition reconstructed from 31 fungal genomes.</title>
        <authorList>
            <person name="Floudas D."/>
            <person name="Binder M."/>
            <person name="Riley R."/>
            <person name="Barry K."/>
            <person name="Blanchette R.A."/>
            <person name="Henrissat B."/>
            <person name="Martinez A.T."/>
            <person name="Otillar R."/>
            <person name="Spatafora J.W."/>
            <person name="Yadav J.S."/>
            <person name="Aerts A."/>
            <person name="Benoit I."/>
            <person name="Boyd A."/>
            <person name="Carlson A."/>
            <person name="Copeland A."/>
            <person name="Coutinho P.M."/>
            <person name="de Vries R.P."/>
            <person name="Ferreira P."/>
            <person name="Findley K."/>
            <person name="Foster B."/>
            <person name="Gaskell J."/>
            <person name="Glotzer D."/>
            <person name="Gorecki P."/>
            <person name="Heitman J."/>
            <person name="Hesse C."/>
            <person name="Hori C."/>
            <person name="Igarashi K."/>
            <person name="Jurgens J.A."/>
            <person name="Kallen N."/>
            <person name="Kersten P."/>
            <person name="Kohler A."/>
            <person name="Kuees U."/>
            <person name="Kumar T.K.A."/>
            <person name="Kuo A."/>
            <person name="LaButti K."/>
            <person name="Larrondo L.F."/>
            <person name="Lindquist E."/>
            <person name="Ling A."/>
            <person name="Lombard V."/>
            <person name="Lucas S."/>
            <person name="Lundell T."/>
            <person name="Martin R."/>
            <person name="McLaughlin D.J."/>
            <person name="Morgenstern I."/>
            <person name="Morin E."/>
            <person name="Murat C."/>
            <person name="Nagy L.G."/>
            <person name="Nolan M."/>
            <person name="Ohm R.A."/>
            <person name="Patyshakuliyeva A."/>
            <person name="Rokas A."/>
            <person name="Ruiz-Duenas F.J."/>
            <person name="Sabat G."/>
            <person name="Salamov A."/>
            <person name="Samejima M."/>
            <person name="Schmutz J."/>
            <person name="Slot J.C."/>
            <person name="St John F."/>
            <person name="Stenlid J."/>
            <person name="Sun H."/>
            <person name="Sun S."/>
            <person name="Syed K."/>
            <person name="Tsang A."/>
            <person name="Wiebenga A."/>
            <person name="Young D."/>
            <person name="Pisabarro A."/>
            <person name="Eastwood D.C."/>
            <person name="Martin F."/>
            <person name="Cullen D."/>
            <person name="Grigoriev I.V."/>
            <person name="Hibbett D.S."/>
        </authorList>
    </citation>
    <scope>NUCLEOTIDE SEQUENCE [LARGE SCALE GENOMIC DNA]</scope>
    <source>
        <strain evidence="13 14">ATCC 11539</strain>
    </source>
</reference>
<feature type="region of interest" description="Disordered" evidence="10">
    <location>
        <begin position="1"/>
        <end position="35"/>
    </location>
</feature>
<dbReference type="AlphaFoldDB" id="S7RE64"/>
<evidence type="ECO:0000256" key="6">
    <source>
        <dbReference type="ARBA" id="ARBA00023163"/>
    </source>
</evidence>
<dbReference type="GeneID" id="19300331"/>
<evidence type="ECO:0000256" key="10">
    <source>
        <dbReference type="SAM" id="MobiDB-lite"/>
    </source>
</evidence>
<dbReference type="InterPro" id="IPR040450">
    <property type="entry name" value="TFIIF_beta_HTH"/>
</dbReference>
<dbReference type="GO" id="GO:0003677">
    <property type="term" value="F:DNA binding"/>
    <property type="evidence" value="ECO:0007669"/>
    <property type="project" value="UniProtKB-KW"/>
</dbReference>
<dbReference type="RefSeq" id="XP_007868787.1">
    <property type="nucleotide sequence ID" value="XM_007870596.1"/>
</dbReference>
<dbReference type="InterPro" id="IPR003196">
    <property type="entry name" value="TFIIF_beta"/>
</dbReference>
<organism evidence="13 14">
    <name type="scientific">Gloeophyllum trabeum (strain ATCC 11539 / FP-39264 / Madison 617)</name>
    <name type="common">Brown rot fungus</name>
    <dbReference type="NCBI Taxonomy" id="670483"/>
    <lineage>
        <taxon>Eukaryota</taxon>
        <taxon>Fungi</taxon>
        <taxon>Dikarya</taxon>
        <taxon>Basidiomycota</taxon>
        <taxon>Agaricomycotina</taxon>
        <taxon>Agaricomycetes</taxon>
        <taxon>Gloeophyllales</taxon>
        <taxon>Gloeophyllaceae</taxon>
        <taxon>Gloeophyllum</taxon>
    </lineage>
</organism>
<evidence type="ECO:0000256" key="3">
    <source>
        <dbReference type="ARBA" id="ARBA00021453"/>
    </source>
</evidence>
<dbReference type="InterPro" id="IPR040504">
    <property type="entry name" value="TFIIF_beta_N"/>
</dbReference>
<keyword evidence="5" id="KW-0238">DNA-binding</keyword>
<dbReference type="EMBL" id="KB469307">
    <property type="protein sequence ID" value="EPQ52475.1"/>
    <property type="molecule type" value="Genomic_DNA"/>
</dbReference>
<dbReference type="SUPFAM" id="SSF50916">
    <property type="entry name" value="Rap30/74 interaction domains"/>
    <property type="match status" value="1"/>
</dbReference>
<evidence type="ECO:0000313" key="13">
    <source>
        <dbReference type="EMBL" id="EPQ52475.1"/>
    </source>
</evidence>
<dbReference type="CDD" id="cd07980">
    <property type="entry name" value="TFIIF_beta"/>
    <property type="match status" value="1"/>
</dbReference>
<dbReference type="PANTHER" id="PTHR10445:SF0">
    <property type="entry name" value="GENERAL TRANSCRIPTION FACTOR IIF SUBUNIT 2"/>
    <property type="match status" value="1"/>
</dbReference>
<dbReference type="HOGENOM" id="CLU_047858_2_0_1"/>
<dbReference type="Pfam" id="PF02270">
    <property type="entry name" value="TFIIF_beta"/>
    <property type="match status" value="1"/>
</dbReference>
<evidence type="ECO:0000259" key="12">
    <source>
        <dbReference type="Pfam" id="PF17683"/>
    </source>
</evidence>
<dbReference type="GO" id="GO:0005674">
    <property type="term" value="C:transcription factor TFIIF complex"/>
    <property type="evidence" value="ECO:0007669"/>
    <property type="project" value="InterPro"/>
</dbReference>
<dbReference type="Gene3D" id="1.10.10.10">
    <property type="entry name" value="Winged helix-like DNA-binding domain superfamily/Winged helix DNA-binding domain"/>
    <property type="match status" value="1"/>
</dbReference>
<evidence type="ECO:0000256" key="8">
    <source>
        <dbReference type="ARBA" id="ARBA00081473"/>
    </source>
</evidence>
<dbReference type="PANTHER" id="PTHR10445">
    <property type="entry name" value="GENERAL TRANSCRIPTION FACTOR IIF SUBUNIT 2"/>
    <property type="match status" value="1"/>
</dbReference>
<gene>
    <name evidence="13" type="ORF">GLOTRDRAFT_117343</name>
</gene>
<dbReference type="InterPro" id="IPR011039">
    <property type="entry name" value="TFIIF_interaction"/>
</dbReference>
<dbReference type="OrthoDB" id="449280at2759"/>
<dbReference type="eggNOG" id="KOG2905">
    <property type="taxonomic scope" value="Eukaryota"/>
</dbReference>
<keyword evidence="14" id="KW-1185">Reference proteome</keyword>
<evidence type="ECO:0000256" key="4">
    <source>
        <dbReference type="ARBA" id="ARBA00023015"/>
    </source>
</evidence>
<evidence type="ECO:0000259" key="11">
    <source>
        <dbReference type="Pfam" id="PF02270"/>
    </source>
</evidence>
<dbReference type="SUPFAM" id="SSF46785">
    <property type="entry name" value="Winged helix' DNA-binding domain"/>
    <property type="match status" value="1"/>
</dbReference>
<sequence>MMDDVAMEEEKKPFDAEHALHEEETQPDPDESLMLDQGNGRVWLVKVPKYLMERWSNVREEGVHLATIRVYKVAHGERPRITLHLPPDRNTGAPGDEYELEMVNAAVENQIVVAEREKEPGSRARTTILTGRVKHECNLKPIFNESYRERMRARNRLYNEPKRSIQMIENSVSGGQGMVNMLSSGAAVGGFSDLVAAKQKAAKGQFERMARIPKNQLLDALFNLFRERPRWPIRILRERTQQPEAYLKEVLSEIAFLHRSGEHSGLWELRESFKDDGVKGEGMPGPSVYTDPSQGPSGNGVKDEDGEEEEEEDDEDEDEDMEEVS</sequence>
<dbReference type="GO" id="GO:0006367">
    <property type="term" value="P:transcription initiation at RNA polymerase II promoter"/>
    <property type="evidence" value="ECO:0007669"/>
    <property type="project" value="InterPro"/>
</dbReference>
<feature type="compositionally biased region" description="Acidic residues" evidence="10">
    <location>
        <begin position="304"/>
        <end position="325"/>
    </location>
</feature>
<dbReference type="Pfam" id="PF17683">
    <property type="entry name" value="TFIIF_beta_N"/>
    <property type="match status" value="1"/>
</dbReference>
<evidence type="ECO:0000256" key="7">
    <source>
        <dbReference type="ARBA" id="ARBA00023242"/>
    </source>
</evidence>
<dbReference type="KEGG" id="gtr:GLOTRDRAFT_117343"/>
<keyword evidence="7" id="KW-0539">Nucleus</keyword>
<dbReference type="STRING" id="670483.S7RE64"/>
<protein>
    <recommendedName>
        <fullName evidence="3">Transcription initiation factor IIF subunit beta</fullName>
    </recommendedName>
    <alternativeName>
        <fullName evidence="9">TFIIF medium subunit</fullName>
    </alternativeName>
    <alternativeName>
        <fullName evidence="8">TFIIF-beta</fullName>
    </alternativeName>
</protein>
<evidence type="ECO:0000313" key="14">
    <source>
        <dbReference type="Proteomes" id="UP000030669"/>
    </source>
</evidence>
<feature type="region of interest" description="Disordered" evidence="10">
    <location>
        <begin position="275"/>
        <end position="325"/>
    </location>
</feature>
<evidence type="ECO:0000256" key="5">
    <source>
        <dbReference type="ARBA" id="ARBA00023125"/>
    </source>
</evidence>